<evidence type="ECO:0000313" key="3">
    <source>
        <dbReference type="Proteomes" id="UP001314170"/>
    </source>
</evidence>
<gene>
    <name evidence="2" type="ORF">DCAF_LOCUS4184</name>
</gene>
<dbReference type="AlphaFoldDB" id="A0AAV1QZC7"/>
<feature type="compositionally biased region" description="Polar residues" evidence="1">
    <location>
        <begin position="123"/>
        <end position="132"/>
    </location>
</feature>
<evidence type="ECO:0000256" key="1">
    <source>
        <dbReference type="SAM" id="MobiDB-lite"/>
    </source>
</evidence>
<accession>A0AAV1QZC7</accession>
<keyword evidence="3" id="KW-1185">Reference proteome</keyword>
<organism evidence="2 3">
    <name type="scientific">Dovyalis caffra</name>
    <dbReference type="NCBI Taxonomy" id="77055"/>
    <lineage>
        <taxon>Eukaryota</taxon>
        <taxon>Viridiplantae</taxon>
        <taxon>Streptophyta</taxon>
        <taxon>Embryophyta</taxon>
        <taxon>Tracheophyta</taxon>
        <taxon>Spermatophyta</taxon>
        <taxon>Magnoliopsida</taxon>
        <taxon>eudicotyledons</taxon>
        <taxon>Gunneridae</taxon>
        <taxon>Pentapetalae</taxon>
        <taxon>rosids</taxon>
        <taxon>fabids</taxon>
        <taxon>Malpighiales</taxon>
        <taxon>Salicaceae</taxon>
        <taxon>Flacourtieae</taxon>
        <taxon>Dovyalis</taxon>
    </lineage>
</organism>
<protein>
    <submittedName>
        <fullName evidence="2">Uncharacterized protein</fullName>
    </submittedName>
</protein>
<reference evidence="2 3" key="1">
    <citation type="submission" date="2024-01" db="EMBL/GenBank/DDBJ databases">
        <authorList>
            <person name="Waweru B."/>
        </authorList>
    </citation>
    <scope>NUCLEOTIDE SEQUENCE [LARGE SCALE GENOMIC DNA]</scope>
</reference>
<feature type="region of interest" description="Disordered" evidence="1">
    <location>
        <begin position="123"/>
        <end position="153"/>
    </location>
</feature>
<sequence length="169" mass="19766">MPASLEQLRRCHFLFMKWMRKADDAHWQQLLTEFDSDLRTFFNPNFSDENLIVLVQVVVARHQLGHNCSRDRKESSRVLSYFKNIDAFKSSGYICSHEESEILQNLKQAMFTAKRSTFGLRTTGKQLPSRDQCQSEKKAREKKKKVERNCKSPAVSASTRRSCSEWELI</sequence>
<dbReference type="Proteomes" id="UP001314170">
    <property type="component" value="Unassembled WGS sequence"/>
</dbReference>
<evidence type="ECO:0000313" key="2">
    <source>
        <dbReference type="EMBL" id="CAK7326483.1"/>
    </source>
</evidence>
<dbReference type="EMBL" id="CAWUPB010000851">
    <property type="protein sequence ID" value="CAK7326483.1"/>
    <property type="molecule type" value="Genomic_DNA"/>
</dbReference>
<name>A0AAV1QZC7_9ROSI</name>
<proteinExistence type="predicted"/>
<comment type="caution">
    <text evidence="2">The sequence shown here is derived from an EMBL/GenBank/DDBJ whole genome shotgun (WGS) entry which is preliminary data.</text>
</comment>